<feature type="domain" description="Glycosyltransferase subfamily 4-like N-terminal" evidence="2">
    <location>
        <begin position="12"/>
        <end position="166"/>
    </location>
</feature>
<reference evidence="3 4" key="1">
    <citation type="journal article" date="2017" name="Int. J. Syst. Evol. Microbiol.">
        <title>Mucilaginibacterpsychrotolerans sp. nov., isolated from peatlands.</title>
        <authorList>
            <person name="Deng Y."/>
            <person name="Shen L."/>
            <person name="Xu B."/>
            <person name="Liu Y."/>
            <person name="Gu Z."/>
            <person name="Liu H."/>
            <person name="Zhou Y."/>
        </authorList>
    </citation>
    <scope>NUCLEOTIDE SEQUENCE [LARGE SCALE GENOMIC DNA]</scope>
    <source>
        <strain evidence="3 4">NH7-4</strain>
    </source>
</reference>
<dbReference type="SUPFAM" id="SSF53756">
    <property type="entry name" value="UDP-Glycosyltransferase/glycogen phosphorylase"/>
    <property type="match status" value="1"/>
</dbReference>
<dbReference type="InterPro" id="IPR028098">
    <property type="entry name" value="Glyco_trans_4-like_N"/>
</dbReference>
<evidence type="ECO:0000259" key="2">
    <source>
        <dbReference type="Pfam" id="PF13439"/>
    </source>
</evidence>
<dbReference type="Pfam" id="PF00534">
    <property type="entry name" value="Glycos_transf_1"/>
    <property type="match status" value="1"/>
</dbReference>
<protein>
    <submittedName>
        <fullName evidence="3">Glycosyltransferase</fullName>
    </submittedName>
</protein>
<dbReference type="PANTHER" id="PTHR12526">
    <property type="entry name" value="GLYCOSYLTRANSFERASE"/>
    <property type="match status" value="1"/>
</dbReference>
<dbReference type="Pfam" id="PF13439">
    <property type="entry name" value="Glyco_transf_4"/>
    <property type="match status" value="1"/>
</dbReference>
<dbReference type="CDD" id="cd03801">
    <property type="entry name" value="GT4_PimA-like"/>
    <property type="match status" value="1"/>
</dbReference>
<proteinExistence type="predicted"/>
<dbReference type="GO" id="GO:0016757">
    <property type="term" value="F:glycosyltransferase activity"/>
    <property type="evidence" value="ECO:0007669"/>
    <property type="project" value="InterPro"/>
</dbReference>
<evidence type="ECO:0000313" key="4">
    <source>
        <dbReference type="Proteomes" id="UP000297540"/>
    </source>
</evidence>
<comment type="caution">
    <text evidence="3">The sequence shown here is derived from an EMBL/GenBank/DDBJ whole genome shotgun (WGS) entry which is preliminary data.</text>
</comment>
<dbReference type="PANTHER" id="PTHR12526:SF630">
    <property type="entry name" value="GLYCOSYLTRANSFERASE"/>
    <property type="match status" value="1"/>
</dbReference>
<keyword evidence="3" id="KW-0808">Transferase</keyword>
<evidence type="ECO:0000259" key="1">
    <source>
        <dbReference type="Pfam" id="PF00534"/>
    </source>
</evidence>
<organism evidence="3 4">
    <name type="scientific">Mucilaginibacter psychrotolerans</name>
    <dbReference type="NCBI Taxonomy" id="1524096"/>
    <lineage>
        <taxon>Bacteria</taxon>
        <taxon>Pseudomonadati</taxon>
        <taxon>Bacteroidota</taxon>
        <taxon>Sphingobacteriia</taxon>
        <taxon>Sphingobacteriales</taxon>
        <taxon>Sphingobacteriaceae</taxon>
        <taxon>Mucilaginibacter</taxon>
    </lineage>
</organism>
<name>A0A4Y8SI77_9SPHI</name>
<dbReference type="InterPro" id="IPR001296">
    <property type="entry name" value="Glyco_trans_1"/>
</dbReference>
<sequence length="366" mass="40628">MKVVILCANYEPGGAQRAVLRLHNQLNNNNIKCICIFMHRKSMDFSDSPTLLLEKKISSAGDVWTVCKNWSRVLKAEKPDAVISFLPYANILGQLISYFSGVKVRISSHRNLSEKELSKPIKTLDYLWAKLGIYTGITAVSKSTKNSFSYYGKAIFSKLKVINNGISFAPSALSKDECRKNLGIDQTAFIIGNVGRLVEQKNQILLINILPKLKDILLVIVGKGPLRAELDNRAAELGVKNQLLFIDELTTHQIPLFLKAIDIFVMPSNFEGMSNALAEALYAGLPIVSSDVESQSDVLLRDTDGLESGIMVSNDDPEGWIIQINAIKNDEALRTSLSERAILRSKDFTVQHMANGFITMLHQTKS</sequence>
<dbReference type="Proteomes" id="UP000297540">
    <property type="component" value="Unassembled WGS sequence"/>
</dbReference>
<feature type="domain" description="Glycosyl transferase family 1" evidence="1">
    <location>
        <begin position="175"/>
        <end position="342"/>
    </location>
</feature>
<dbReference type="Gene3D" id="3.40.50.2000">
    <property type="entry name" value="Glycogen Phosphorylase B"/>
    <property type="match status" value="2"/>
</dbReference>
<evidence type="ECO:0000313" key="3">
    <source>
        <dbReference type="EMBL" id="TFF38793.1"/>
    </source>
</evidence>
<gene>
    <name evidence="3" type="ORF">E2R66_07240</name>
</gene>
<dbReference type="AlphaFoldDB" id="A0A4Y8SI77"/>
<keyword evidence="4" id="KW-1185">Reference proteome</keyword>
<dbReference type="OrthoDB" id="7560678at2"/>
<dbReference type="EMBL" id="SOZE01000005">
    <property type="protein sequence ID" value="TFF38793.1"/>
    <property type="molecule type" value="Genomic_DNA"/>
</dbReference>
<dbReference type="RefSeq" id="WP_133228292.1">
    <property type="nucleotide sequence ID" value="NZ_SOZE01000005.1"/>
</dbReference>
<accession>A0A4Y8SI77</accession>